<evidence type="ECO:0008006" key="3">
    <source>
        <dbReference type="Google" id="ProtNLM"/>
    </source>
</evidence>
<feature type="compositionally biased region" description="Basic and acidic residues" evidence="1">
    <location>
        <begin position="31"/>
        <end position="58"/>
    </location>
</feature>
<feature type="compositionally biased region" description="Basic and acidic residues" evidence="1">
    <location>
        <begin position="1"/>
        <end position="22"/>
    </location>
</feature>
<evidence type="ECO:0000313" key="2">
    <source>
        <dbReference type="EMBL" id="VAX28008.1"/>
    </source>
</evidence>
<sequence>MDMNDPLRREEKKESAPDRQDSGPKGPDVSRPGRDNLLKRMKKVDPKQSEKYKQRTGQ</sequence>
<dbReference type="EMBL" id="UOGG01000047">
    <property type="protein sequence ID" value="VAX28008.1"/>
    <property type="molecule type" value="Genomic_DNA"/>
</dbReference>
<feature type="region of interest" description="Disordered" evidence="1">
    <location>
        <begin position="1"/>
        <end position="58"/>
    </location>
</feature>
<dbReference type="NCBIfam" id="NF033388">
    <property type="entry name" value="ubiq_like_UBact"/>
    <property type="match status" value="1"/>
</dbReference>
<evidence type="ECO:0000256" key="1">
    <source>
        <dbReference type="SAM" id="MobiDB-lite"/>
    </source>
</evidence>
<reference evidence="2" key="1">
    <citation type="submission" date="2018-06" db="EMBL/GenBank/DDBJ databases">
        <authorList>
            <person name="Zhirakovskaya E."/>
        </authorList>
    </citation>
    <scope>NUCLEOTIDE SEQUENCE</scope>
</reference>
<protein>
    <recommendedName>
        <fullName evidence="3">Prokaryotic ubiquitin-like protein UBact</fullName>
    </recommendedName>
</protein>
<name>A0A3B1CVP1_9ZZZZ</name>
<dbReference type="Pfam" id="PF20513">
    <property type="entry name" value="UBact"/>
    <property type="match status" value="1"/>
</dbReference>
<accession>A0A3B1CVP1</accession>
<proteinExistence type="inferred from homology"/>
<gene>
    <name evidence="2" type="ORF">MNBD_NITROSPINAE05-895</name>
</gene>
<organism evidence="2">
    <name type="scientific">hydrothermal vent metagenome</name>
    <dbReference type="NCBI Taxonomy" id="652676"/>
    <lineage>
        <taxon>unclassified sequences</taxon>
        <taxon>metagenomes</taxon>
        <taxon>ecological metagenomes</taxon>
    </lineage>
</organism>
<dbReference type="AlphaFoldDB" id="A0A3B1CVP1"/>
<dbReference type="HAMAP" id="MF_02133">
    <property type="entry name" value="UBact"/>
    <property type="match status" value="1"/>
</dbReference>
<dbReference type="InterPro" id="IPR037543">
    <property type="entry name" value="UBact"/>
</dbReference>